<feature type="transmembrane region" description="Helical" evidence="1">
    <location>
        <begin position="80"/>
        <end position="97"/>
    </location>
</feature>
<feature type="transmembrane region" description="Helical" evidence="1">
    <location>
        <begin position="156"/>
        <end position="179"/>
    </location>
</feature>
<keyword evidence="1" id="KW-0812">Transmembrane</keyword>
<dbReference type="OrthoDB" id="9787530at2"/>
<name>A0A562M2J8_9GAMM</name>
<evidence type="ECO:0000256" key="1">
    <source>
        <dbReference type="SAM" id="Phobius"/>
    </source>
</evidence>
<dbReference type="EMBL" id="VLKP01000001">
    <property type="protein sequence ID" value="TWI14146.1"/>
    <property type="molecule type" value="Genomic_DNA"/>
</dbReference>
<dbReference type="Proteomes" id="UP000316471">
    <property type="component" value="Unassembled WGS sequence"/>
</dbReference>
<proteinExistence type="predicted"/>
<evidence type="ECO:0000313" key="2">
    <source>
        <dbReference type="EMBL" id="TWI14146.1"/>
    </source>
</evidence>
<gene>
    <name evidence="2" type="ORF">IP93_00138</name>
</gene>
<keyword evidence="1" id="KW-0472">Membrane</keyword>
<feature type="transmembrane region" description="Helical" evidence="1">
    <location>
        <begin position="12"/>
        <end position="32"/>
    </location>
</feature>
<dbReference type="RefSeq" id="WP_144811009.1">
    <property type="nucleotide sequence ID" value="NZ_VLKP01000001.1"/>
</dbReference>
<keyword evidence="3" id="KW-1185">Reference proteome</keyword>
<sequence>MKPLNTRNTVVMVAALAVLMCMTRFSHFGTAIHLPDASMAVFFLGGLYVRRHLAFLGFVALAGALDFVSVRYAGTSDFCITPAYSFLLPAYAVLWYAGRVFAGRLQASAGSLAMAAGVALLANTLSFVISNGAFYWLGGRYAEPHFAEYVARLMHWAPMFVRTSMAYVVVALVVHAVVARALGQRDAGRMAGA</sequence>
<comment type="caution">
    <text evidence="2">The sequence shown here is derived from an EMBL/GenBank/DDBJ whole genome shotgun (WGS) entry which is preliminary data.</text>
</comment>
<feature type="transmembrane region" description="Helical" evidence="1">
    <location>
        <begin position="109"/>
        <end position="136"/>
    </location>
</feature>
<organism evidence="2 3">
    <name type="scientific">Aerolutibacter ruishenii</name>
    <dbReference type="NCBI Taxonomy" id="686800"/>
    <lineage>
        <taxon>Bacteria</taxon>
        <taxon>Pseudomonadati</taxon>
        <taxon>Pseudomonadota</taxon>
        <taxon>Gammaproteobacteria</taxon>
        <taxon>Lysobacterales</taxon>
        <taxon>Lysobacteraceae</taxon>
        <taxon>Aerolutibacter</taxon>
    </lineage>
</organism>
<dbReference type="AlphaFoldDB" id="A0A562M2J8"/>
<accession>A0A562M2J8</accession>
<keyword evidence="1" id="KW-1133">Transmembrane helix</keyword>
<reference evidence="2 3" key="1">
    <citation type="journal article" date="2015" name="Stand. Genomic Sci.">
        <title>Genomic Encyclopedia of Bacterial and Archaeal Type Strains, Phase III: the genomes of soil and plant-associated and newly described type strains.</title>
        <authorList>
            <person name="Whitman W.B."/>
            <person name="Woyke T."/>
            <person name="Klenk H.P."/>
            <person name="Zhou Y."/>
            <person name="Lilburn T.G."/>
            <person name="Beck B.J."/>
            <person name="De Vos P."/>
            <person name="Vandamme P."/>
            <person name="Eisen J.A."/>
            <person name="Garrity G."/>
            <person name="Hugenholtz P."/>
            <person name="Kyrpides N.C."/>
        </authorList>
    </citation>
    <scope>NUCLEOTIDE SEQUENCE [LARGE SCALE GENOMIC DNA]</scope>
    <source>
        <strain evidence="2 3">CGMCC 1.10136</strain>
    </source>
</reference>
<protein>
    <submittedName>
        <fullName evidence="2">Uncharacterized protein</fullName>
    </submittedName>
</protein>
<evidence type="ECO:0000313" key="3">
    <source>
        <dbReference type="Proteomes" id="UP000316471"/>
    </source>
</evidence>
<feature type="transmembrane region" description="Helical" evidence="1">
    <location>
        <begin position="53"/>
        <end position="74"/>
    </location>
</feature>